<gene>
    <name evidence="1" type="ORF">BpHYR1_024793</name>
</gene>
<dbReference type="Proteomes" id="UP000276133">
    <property type="component" value="Unassembled WGS sequence"/>
</dbReference>
<evidence type="ECO:0000313" key="1">
    <source>
        <dbReference type="EMBL" id="RNA03170.1"/>
    </source>
</evidence>
<name>A0A3M7PVS9_BRAPC</name>
<dbReference type="EMBL" id="REGN01008605">
    <property type="protein sequence ID" value="RNA03170.1"/>
    <property type="molecule type" value="Genomic_DNA"/>
</dbReference>
<evidence type="ECO:0000313" key="2">
    <source>
        <dbReference type="Proteomes" id="UP000276133"/>
    </source>
</evidence>
<accession>A0A3M7PVS9</accession>
<keyword evidence="2" id="KW-1185">Reference proteome</keyword>
<dbReference type="AlphaFoldDB" id="A0A3M7PVS9"/>
<comment type="caution">
    <text evidence="1">The sequence shown here is derived from an EMBL/GenBank/DDBJ whole genome shotgun (WGS) entry which is preliminary data.</text>
</comment>
<protein>
    <submittedName>
        <fullName evidence="1">Uncharacterized protein</fullName>
    </submittedName>
</protein>
<reference evidence="1 2" key="1">
    <citation type="journal article" date="2018" name="Sci. Rep.">
        <title>Genomic signatures of local adaptation to the degree of environmental predictability in rotifers.</title>
        <authorList>
            <person name="Franch-Gras L."/>
            <person name="Hahn C."/>
            <person name="Garcia-Roger E.M."/>
            <person name="Carmona M.J."/>
            <person name="Serra M."/>
            <person name="Gomez A."/>
        </authorList>
    </citation>
    <scope>NUCLEOTIDE SEQUENCE [LARGE SCALE GENOMIC DNA]</scope>
    <source>
        <strain evidence="1">HYR1</strain>
    </source>
</reference>
<organism evidence="1 2">
    <name type="scientific">Brachionus plicatilis</name>
    <name type="common">Marine rotifer</name>
    <name type="synonym">Brachionus muelleri</name>
    <dbReference type="NCBI Taxonomy" id="10195"/>
    <lineage>
        <taxon>Eukaryota</taxon>
        <taxon>Metazoa</taxon>
        <taxon>Spiralia</taxon>
        <taxon>Gnathifera</taxon>
        <taxon>Rotifera</taxon>
        <taxon>Eurotatoria</taxon>
        <taxon>Monogononta</taxon>
        <taxon>Pseudotrocha</taxon>
        <taxon>Ploima</taxon>
        <taxon>Brachionidae</taxon>
        <taxon>Brachionus</taxon>
    </lineage>
</organism>
<proteinExistence type="predicted"/>
<sequence length="75" mass="8633">MFCMRAVAGFFVFKWQEDCDPERLDEDGDVEFDVQVDDCCIILEPCNKLFKCNGLLDVGEHFFTKYGSLTSSFCN</sequence>